<accession>A0AAE2BSJ2</accession>
<dbReference type="PANTHER" id="PTHR33738:SF1">
    <property type="entry name" value="PLANT_T7H20-70 PROTEIN"/>
    <property type="match status" value="1"/>
</dbReference>
<protein>
    <submittedName>
        <fullName evidence="2">Uncharacterized protein</fullName>
    </submittedName>
</protein>
<organism evidence="2 3">
    <name type="scientific">Sesamum angolense</name>
    <dbReference type="NCBI Taxonomy" id="2727404"/>
    <lineage>
        <taxon>Eukaryota</taxon>
        <taxon>Viridiplantae</taxon>
        <taxon>Streptophyta</taxon>
        <taxon>Embryophyta</taxon>
        <taxon>Tracheophyta</taxon>
        <taxon>Spermatophyta</taxon>
        <taxon>Magnoliopsida</taxon>
        <taxon>eudicotyledons</taxon>
        <taxon>Gunneridae</taxon>
        <taxon>Pentapetalae</taxon>
        <taxon>asterids</taxon>
        <taxon>lamiids</taxon>
        <taxon>Lamiales</taxon>
        <taxon>Pedaliaceae</taxon>
        <taxon>Sesamum</taxon>
    </lineage>
</organism>
<feature type="compositionally biased region" description="Polar residues" evidence="1">
    <location>
        <begin position="58"/>
        <end position="70"/>
    </location>
</feature>
<feature type="region of interest" description="Disordered" evidence="1">
    <location>
        <begin position="23"/>
        <end position="84"/>
    </location>
</feature>
<sequence length="275" mass="29420">MEGGKQSGSSFASDLFGAKDSSAAASSSGIFGSIFPPPPKVMGQESVRSSEADKKNDSGNPSWSAKSGVSDNKAVGGEGQSQDTTSKVISSYFQEEKVQPFHYSSSIYYGGQDVYSRPQSAQNPGFTTELQLLALMSSGKESFDLENEFFPSICPSPLLSGRSSIKMAAKMTQAVLQGGIGGRDHFTTKSSVWHVNLHIPISLTIGLFYQNEFGWNVIVSEAASRIVYVFVPSCSVLILSLPQPDNLDKAKGLSVSCLLYGHDIFLNNIAVYLVG</sequence>
<dbReference type="PANTHER" id="PTHR33738">
    <property type="entry name" value="EMB|CAB82975.1"/>
    <property type="match status" value="1"/>
</dbReference>
<reference evidence="2" key="2">
    <citation type="journal article" date="2024" name="Plant">
        <title>Genomic evolution and insights into agronomic trait innovations of Sesamum species.</title>
        <authorList>
            <person name="Miao H."/>
            <person name="Wang L."/>
            <person name="Qu L."/>
            <person name="Liu H."/>
            <person name="Sun Y."/>
            <person name="Le M."/>
            <person name="Wang Q."/>
            <person name="Wei S."/>
            <person name="Zheng Y."/>
            <person name="Lin W."/>
            <person name="Duan Y."/>
            <person name="Cao H."/>
            <person name="Xiong S."/>
            <person name="Wang X."/>
            <person name="Wei L."/>
            <person name="Li C."/>
            <person name="Ma Q."/>
            <person name="Ju M."/>
            <person name="Zhao R."/>
            <person name="Li G."/>
            <person name="Mu C."/>
            <person name="Tian Q."/>
            <person name="Mei H."/>
            <person name="Zhang T."/>
            <person name="Gao T."/>
            <person name="Zhang H."/>
        </authorList>
    </citation>
    <scope>NUCLEOTIDE SEQUENCE</scope>
    <source>
        <strain evidence="2">K16</strain>
    </source>
</reference>
<comment type="caution">
    <text evidence="2">The sequence shown here is derived from an EMBL/GenBank/DDBJ whole genome shotgun (WGS) entry which is preliminary data.</text>
</comment>
<dbReference type="AlphaFoldDB" id="A0AAE2BSJ2"/>
<evidence type="ECO:0000313" key="3">
    <source>
        <dbReference type="Proteomes" id="UP001289374"/>
    </source>
</evidence>
<dbReference type="Proteomes" id="UP001289374">
    <property type="component" value="Unassembled WGS sequence"/>
</dbReference>
<reference evidence="2" key="1">
    <citation type="submission" date="2020-06" db="EMBL/GenBank/DDBJ databases">
        <authorList>
            <person name="Li T."/>
            <person name="Hu X."/>
            <person name="Zhang T."/>
            <person name="Song X."/>
            <person name="Zhang H."/>
            <person name="Dai N."/>
            <person name="Sheng W."/>
            <person name="Hou X."/>
            <person name="Wei L."/>
        </authorList>
    </citation>
    <scope>NUCLEOTIDE SEQUENCE</scope>
    <source>
        <strain evidence="2">K16</strain>
        <tissue evidence="2">Leaf</tissue>
    </source>
</reference>
<gene>
    <name evidence="2" type="ORF">Sango_1455200</name>
</gene>
<dbReference type="EMBL" id="JACGWL010000008">
    <property type="protein sequence ID" value="KAK4396186.1"/>
    <property type="molecule type" value="Genomic_DNA"/>
</dbReference>
<name>A0AAE2BSJ2_9LAMI</name>
<evidence type="ECO:0000256" key="1">
    <source>
        <dbReference type="SAM" id="MobiDB-lite"/>
    </source>
</evidence>
<feature type="compositionally biased region" description="Basic and acidic residues" evidence="1">
    <location>
        <begin position="48"/>
        <end position="57"/>
    </location>
</feature>
<evidence type="ECO:0000313" key="2">
    <source>
        <dbReference type="EMBL" id="KAK4396186.1"/>
    </source>
</evidence>
<feature type="compositionally biased region" description="Low complexity" evidence="1">
    <location>
        <begin position="23"/>
        <end position="34"/>
    </location>
</feature>
<keyword evidence="3" id="KW-1185">Reference proteome</keyword>
<proteinExistence type="predicted"/>